<dbReference type="PROSITE" id="PS00216">
    <property type="entry name" value="SUGAR_TRANSPORT_1"/>
    <property type="match status" value="1"/>
</dbReference>
<feature type="transmembrane region" description="Helical" evidence="7">
    <location>
        <begin position="393"/>
        <end position="418"/>
    </location>
</feature>
<dbReference type="InterPro" id="IPR020846">
    <property type="entry name" value="MFS_dom"/>
</dbReference>
<feature type="transmembrane region" description="Helical" evidence="7">
    <location>
        <begin position="267"/>
        <end position="287"/>
    </location>
</feature>
<dbReference type="PANTHER" id="PTHR42718:SF46">
    <property type="entry name" value="BLR6921 PROTEIN"/>
    <property type="match status" value="1"/>
</dbReference>
<evidence type="ECO:0000256" key="7">
    <source>
        <dbReference type="SAM" id="Phobius"/>
    </source>
</evidence>
<dbReference type="PANTHER" id="PTHR42718">
    <property type="entry name" value="MAJOR FACILITATOR SUPERFAMILY MULTIDRUG TRANSPORTER MFSC"/>
    <property type="match status" value="1"/>
</dbReference>
<evidence type="ECO:0000313" key="9">
    <source>
        <dbReference type="EMBL" id="SMG44395.1"/>
    </source>
</evidence>
<dbReference type="PROSITE" id="PS50850">
    <property type="entry name" value="MFS"/>
    <property type="match status" value="1"/>
</dbReference>
<dbReference type="InterPro" id="IPR011701">
    <property type="entry name" value="MFS"/>
</dbReference>
<keyword evidence="5 7" id="KW-1133">Transmembrane helix</keyword>
<dbReference type="Pfam" id="PF07690">
    <property type="entry name" value="MFS_1"/>
    <property type="match status" value="1"/>
</dbReference>
<dbReference type="InterPro" id="IPR036259">
    <property type="entry name" value="MFS_trans_sf"/>
</dbReference>
<dbReference type="EMBL" id="FXAY01000005">
    <property type="protein sequence ID" value="SMG44395.1"/>
    <property type="molecule type" value="Genomic_DNA"/>
</dbReference>
<keyword evidence="4 7" id="KW-0812">Transmembrane</keyword>
<feature type="transmembrane region" description="Helical" evidence="7">
    <location>
        <begin position="107"/>
        <end position="127"/>
    </location>
</feature>
<dbReference type="CDD" id="cd17321">
    <property type="entry name" value="MFS_MMR_MDR_like"/>
    <property type="match status" value="1"/>
</dbReference>
<accession>A0A1X7KS86</accession>
<dbReference type="AlphaFoldDB" id="A0A1X7KS86"/>
<dbReference type="RefSeq" id="WP_085487156.1">
    <property type="nucleotide sequence ID" value="NZ_FXAY01000005.1"/>
</dbReference>
<dbReference type="InterPro" id="IPR005829">
    <property type="entry name" value="Sugar_transporter_CS"/>
</dbReference>
<dbReference type="STRING" id="150121.SAMN06296010_2864"/>
<keyword evidence="6 7" id="KW-0472">Membrane</keyword>
<evidence type="ECO:0000256" key="4">
    <source>
        <dbReference type="ARBA" id="ARBA00022692"/>
    </source>
</evidence>
<dbReference type="GO" id="GO:0022857">
    <property type="term" value="F:transmembrane transporter activity"/>
    <property type="evidence" value="ECO:0007669"/>
    <property type="project" value="InterPro"/>
</dbReference>
<keyword evidence="2" id="KW-0813">Transport</keyword>
<name>A0A1X7KS86_9MICO</name>
<keyword evidence="3" id="KW-1003">Cell membrane</keyword>
<evidence type="ECO:0000256" key="5">
    <source>
        <dbReference type="ARBA" id="ARBA00022989"/>
    </source>
</evidence>
<dbReference type="GO" id="GO:0005886">
    <property type="term" value="C:plasma membrane"/>
    <property type="evidence" value="ECO:0007669"/>
    <property type="project" value="UniProtKB-SubCell"/>
</dbReference>
<evidence type="ECO:0000256" key="2">
    <source>
        <dbReference type="ARBA" id="ARBA00022448"/>
    </source>
</evidence>
<evidence type="ECO:0000259" key="8">
    <source>
        <dbReference type="PROSITE" id="PS50850"/>
    </source>
</evidence>
<feature type="transmembrane region" description="Helical" evidence="7">
    <location>
        <begin position="230"/>
        <end position="247"/>
    </location>
</feature>
<feature type="transmembrane region" description="Helical" evidence="7">
    <location>
        <begin position="438"/>
        <end position="458"/>
    </location>
</feature>
<reference evidence="10" key="1">
    <citation type="submission" date="2017-04" db="EMBL/GenBank/DDBJ databases">
        <authorList>
            <person name="Varghese N."/>
            <person name="Submissions S."/>
        </authorList>
    </citation>
    <scope>NUCLEOTIDE SEQUENCE [LARGE SCALE GENOMIC DNA]</scope>
    <source>
        <strain evidence="10">VKM Ac-2510</strain>
    </source>
</reference>
<comment type="subcellular location">
    <subcellularLocation>
        <location evidence="1">Cell membrane</location>
        <topology evidence="1">Multi-pass membrane protein</topology>
    </subcellularLocation>
</comment>
<feature type="transmembrane region" description="Helical" evidence="7">
    <location>
        <begin position="168"/>
        <end position="186"/>
    </location>
</feature>
<evidence type="ECO:0000256" key="1">
    <source>
        <dbReference type="ARBA" id="ARBA00004651"/>
    </source>
</evidence>
<proteinExistence type="predicted"/>
<evidence type="ECO:0000256" key="6">
    <source>
        <dbReference type="ARBA" id="ARBA00023136"/>
    </source>
</evidence>
<dbReference type="SUPFAM" id="SSF103473">
    <property type="entry name" value="MFS general substrate transporter"/>
    <property type="match status" value="1"/>
</dbReference>
<feature type="transmembrane region" description="Helical" evidence="7">
    <location>
        <begin position="357"/>
        <end position="381"/>
    </location>
</feature>
<feature type="transmembrane region" description="Helical" evidence="7">
    <location>
        <begin position="293"/>
        <end position="315"/>
    </location>
</feature>
<feature type="transmembrane region" description="Helical" evidence="7">
    <location>
        <begin position="327"/>
        <end position="351"/>
    </location>
</feature>
<dbReference type="Proteomes" id="UP000193244">
    <property type="component" value="Unassembled WGS sequence"/>
</dbReference>
<evidence type="ECO:0000313" key="10">
    <source>
        <dbReference type="Proteomes" id="UP000193244"/>
    </source>
</evidence>
<dbReference type="Gene3D" id="1.20.1250.20">
    <property type="entry name" value="MFS general substrate transporter like domains"/>
    <property type="match status" value="1"/>
</dbReference>
<feature type="transmembrane region" description="Helical" evidence="7">
    <location>
        <begin position="47"/>
        <end position="65"/>
    </location>
</feature>
<protein>
    <submittedName>
        <fullName evidence="9">Drug resistance transporter, EmrB/QacA subfamily</fullName>
    </submittedName>
</protein>
<gene>
    <name evidence="9" type="ORF">SAMN06296010_2864</name>
</gene>
<evidence type="ECO:0000256" key="3">
    <source>
        <dbReference type="ARBA" id="ARBA00022475"/>
    </source>
</evidence>
<feature type="transmembrane region" description="Helical" evidence="7">
    <location>
        <begin position="198"/>
        <end position="218"/>
    </location>
</feature>
<feature type="transmembrane region" description="Helical" evidence="7">
    <location>
        <begin position="139"/>
        <end position="162"/>
    </location>
</feature>
<feature type="domain" description="Major facilitator superfamily (MFS) profile" evidence="8">
    <location>
        <begin position="11"/>
        <end position="462"/>
    </location>
</feature>
<sequence>MTIVQSRSHLLLFALAFCQFLVAIDYNIVLVALPQIGSEFGIDGTGLQWIVSAYALAFGGLLLLSGRLADVVGRRRMMMIGFGLYGLGSIAAAVTPFYGVILAGRVVQGIGGAFLSPAVLATIAVSFPEGPARFKALSIWSAAGAAGLAGGSALGGVLIAAFDWRSVFAINVPLVIVAAALVLRGVPADATTGARHRIDIFGAATSALGITAIVYALGEGPTAGWTSPNVLTTAAIGAVLLVVFIVIEKRSTSPLLPLSLLRNRSLAVGLIVMILFIASIGTSYYTFSLFLQQVLGASALTTGLAFLPWGIMAFLGSSIARLALGRFGLRGAIALSAVIAALGTAGFATSLYAGTALIVPVAWTLLLGVGQAMGFASLYAAAGAGITPERQGVASATMTTAQQVGTALGLSVLAGLAVAVSQSASGDSFAATAEGLRVATWASAAVLLSGAGLALVALRKSPATQD</sequence>
<organism evidence="9 10">
    <name type="scientific">Agreia pratensis</name>
    <dbReference type="NCBI Taxonomy" id="150121"/>
    <lineage>
        <taxon>Bacteria</taxon>
        <taxon>Bacillati</taxon>
        <taxon>Actinomycetota</taxon>
        <taxon>Actinomycetes</taxon>
        <taxon>Micrococcales</taxon>
        <taxon>Microbacteriaceae</taxon>
        <taxon>Agreia</taxon>
    </lineage>
</organism>
<dbReference type="OrthoDB" id="7375466at2"/>
<feature type="transmembrane region" description="Helical" evidence="7">
    <location>
        <begin position="77"/>
        <end position="101"/>
    </location>
</feature>
<dbReference type="Gene3D" id="1.20.1720.10">
    <property type="entry name" value="Multidrug resistance protein D"/>
    <property type="match status" value="1"/>
</dbReference>
<keyword evidence="10" id="KW-1185">Reference proteome</keyword>